<dbReference type="AlphaFoldDB" id="A0ABD5RN28"/>
<name>A0ABD5RN28_9EURY</name>
<dbReference type="Proteomes" id="UP001596099">
    <property type="component" value="Unassembled WGS sequence"/>
</dbReference>
<gene>
    <name evidence="2" type="ORF">ACFPYI_09630</name>
</gene>
<keyword evidence="1" id="KW-0472">Membrane</keyword>
<keyword evidence="1" id="KW-1133">Transmembrane helix</keyword>
<feature type="transmembrane region" description="Helical" evidence="1">
    <location>
        <begin position="134"/>
        <end position="163"/>
    </location>
</feature>
<feature type="transmembrane region" description="Helical" evidence="1">
    <location>
        <begin position="36"/>
        <end position="60"/>
    </location>
</feature>
<keyword evidence="3" id="KW-1185">Reference proteome</keyword>
<protein>
    <submittedName>
        <fullName evidence="2">Uncharacterized protein</fullName>
    </submittedName>
</protein>
<organism evidence="2 3">
    <name type="scientific">Halomarina salina</name>
    <dbReference type="NCBI Taxonomy" id="1872699"/>
    <lineage>
        <taxon>Archaea</taxon>
        <taxon>Methanobacteriati</taxon>
        <taxon>Methanobacteriota</taxon>
        <taxon>Stenosarchaea group</taxon>
        <taxon>Halobacteria</taxon>
        <taxon>Halobacteriales</taxon>
        <taxon>Natronomonadaceae</taxon>
        <taxon>Halomarina</taxon>
    </lineage>
</organism>
<accession>A0ABD5RN28</accession>
<dbReference type="RefSeq" id="WP_247414481.1">
    <property type="nucleotide sequence ID" value="NZ_JALLGW010000001.1"/>
</dbReference>
<evidence type="ECO:0000313" key="2">
    <source>
        <dbReference type="EMBL" id="MFC5971590.1"/>
    </source>
</evidence>
<evidence type="ECO:0000256" key="1">
    <source>
        <dbReference type="SAM" id="Phobius"/>
    </source>
</evidence>
<reference evidence="2 3" key="1">
    <citation type="journal article" date="2019" name="Int. J. Syst. Evol. Microbiol.">
        <title>The Global Catalogue of Microorganisms (GCM) 10K type strain sequencing project: providing services to taxonomists for standard genome sequencing and annotation.</title>
        <authorList>
            <consortium name="The Broad Institute Genomics Platform"/>
            <consortium name="The Broad Institute Genome Sequencing Center for Infectious Disease"/>
            <person name="Wu L."/>
            <person name="Ma J."/>
        </authorList>
    </citation>
    <scope>NUCLEOTIDE SEQUENCE [LARGE SCALE GENOMIC DNA]</scope>
    <source>
        <strain evidence="2 3">CGMCC 1.12543</strain>
    </source>
</reference>
<dbReference type="EMBL" id="JBHSQH010000001">
    <property type="protein sequence ID" value="MFC5971590.1"/>
    <property type="molecule type" value="Genomic_DNA"/>
</dbReference>
<proteinExistence type="predicted"/>
<keyword evidence="1" id="KW-0812">Transmembrane</keyword>
<feature type="transmembrane region" description="Helical" evidence="1">
    <location>
        <begin position="99"/>
        <end position="122"/>
    </location>
</feature>
<sequence>MSASGRVGGAVRSVVSGVSLPTRPADWRLAARTARLVLSVPAYALFALLASVVALTLFVVSQNLDLVSTVVVGGSLPLVNRARILTELYPFVGTSFGPVAGLAVLALAALVGVNLGMVAYHVREHGLTVSGSGGGVVGVVLGTLGAGCAACGSAVLAGVLSLFGIGGLTVLPLDGLEFALLGLLAVLLSTYWLADGMRGGEIRGCPVDPPGR</sequence>
<feature type="transmembrane region" description="Helical" evidence="1">
    <location>
        <begin position="175"/>
        <end position="194"/>
    </location>
</feature>
<comment type="caution">
    <text evidence="2">The sequence shown here is derived from an EMBL/GenBank/DDBJ whole genome shotgun (WGS) entry which is preliminary data.</text>
</comment>
<evidence type="ECO:0000313" key="3">
    <source>
        <dbReference type="Proteomes" id="UP001596099"/>
    </source>
</evidence>